<gene>
    <name evidence="1" type="ORF">OB2597_15510</name>
</gene>
<organism evidence="1 2">
    <name type="scientific">Pseudooceanicola batsensis (strain ATCC BAA-863 / DSM 15984 / KCTC 12145 / HTCC2597)</name>
    <name type="common">Oceanicola batsensis</name>
    <dbReference type="NCBI Taxonomy" id="252305"/>
    <lineage>
        <taxon>Bacteria</taxon>
        <taxon>Pseudomonadati</taxon>
        <taxon>Pseudomonadota</taxon>
        <taxon>Alphaproteobacteria</taxon>
        <taxon>Rhodobacterales</taxon>
        <taxon>Paracoccaceae</taxon>
        <taxon>Pseudooceanicola</taxon>
    </lineage>
</organism>
<dbReference type="eggNOG" id="ENOG50337VC">
    <property type="taxonomic scope" value="Bacteria"/>
</dbReference>
<dbReference type="HOGENOM" id="CLU_159341_1_0_5"/>
<comment type="caution">
    <text evidence="1">The sequence shown here is derived from an EMBL/GenBank/DDBJ whole genome shotgun (WGS) entry which is preliminary data.</text>
</comment>
<protein>
    <submittedName>
        <fullName evidence="1">Uncharacterized protein</fullName>
    </submittedName>
</protein>
<dbReference type="Proteomes" id="UP000004318">
    <property type="component" value="Unassembled WGS sequence"/>
</dbReference>
<dbReference type="EMBL" id="AAMO01000006">
    <property type="protein sequence ID" value="EAQ02802.1"/>
    <property type="molecule type" value="Genomic_DNA"/>
</dbReference>
<proteinExistence type="predicted"/>
<keyword evidence="2" id="KW-1185">Reference proteome</keyword>
<accession>A3TYY4</accession>
<reference evidence="1 2" key="1">
    <citation type="journal article" date="2010" name="J. Bacteriol.">
        <title>Genome sequences of Oceanicola granulosus HTCC2516(T) and Oceanicola batsensis HTCC2597(TDelta).</title>
        <authorList>
            <person name="Thrash J.C."/>
            <person name="Cho J.C."/>
            <person name="Vergin K.L."/>
            <person name="Giovannoni S.J."/>
        </authorList>
    </citation>
    <scope>NUCLEOTIDE SEQUENCE [LARGE SCALE GENOMIC DNA]</scope>
    <source>
        <strain evidence="2">ATCC BAA-863 / DSM 15984 / KCTC 12145 / HTCC2597</strain>
    </source>
</reference>
<dbReference type="AlphaFoldDB" id="A3TYY4"/>
<name>A3TYY4_PSEBH</name>
<sequence length="108" mass="11674">MGKVTEGRIILIRSALTLFLIAVPVSALATPSPIAEVICESKARMKDKLIHQLGSERQSMGLRGPEQVVEVWTDDGGDWTMVITYASGQSCIVAMGEAWTETGKRDPA</sequence>
<dbReference type="STRING" id="252305.OB2597_15510"/>
<evidence type="ECO:0000313" key="2">
    <source>
        <dbReference type="Proteomes" id="UP000004318"/>
    </source>
</evidence>
<evidence type="ECO:0000313" key="1">
    <source>
        <dbReference type="EMBL" id="EAQ02802.1"/>
    </source>
</evidence>